<evidence type="ECO:0000313" key="2">
    <source>
        <dbReference type="EMBL" id="KRP91303.1"/>
    </source>
</evidence>
<evidence type="ECO:0000256" key="1">
    <source>
        <dbReference type="ARBA" id="ARBA00038306"/>
    </source>
</evidence>
<dbReference type="Proteomes" id="UP000051380">
    <property type="component" value="Unassembled WGS sequence"/>
</dbReference>
<dbReference type="SUPFAM" id="SSF56925">
    <property type="entry name" value="OMPA-like"/>
    <property type="match status" value="1"/>
</dbReference>
<reference evidence="2 3" key="1">
    <citation type="submission" date="2015-09" db="EMBL/GenBank/DDBJ databases">
        <title>Draft Genome Sequence of the Strain BR 3267 (Bradyrhizobium yuanmingense) recommended as inoculant for cowpea in Brazil.</title>
        <authorList>
            <person name="Simoes-Araujo J.L."/>
            <person name="Zilli J.E."/>
        </authorList>
    </citation>
    <scope>NUCLEOTIDE SEQUENCE [LARGE SCALE GENOMIC DNA]</scope>
    <source>
        <strain evidence="2 3">BR3267</strain>
    </source>
</reference>
<dbReference type="AlphaFoldDB" id="A0A0R3C0X6"/>
<organism evidence="2 3">
    <name type="scientific">Bradyrhizobium yuanmingense</name>
    <dbReference type="NCBI Taxonomy" id="108015"/>
    <lineage>
        <taxon>Bacteria</taxon>
        <taxon>Pseudomonadati</taxon>
        <taxon>Pseudomonadota</taxon>
        <taxon>Alphaproteobacteria</taxon>
        <taxon>Hyphomicrobiales</taxon>
        <taxon>Nitrobacteraceae</taxon>
        <taxon>Bradyrhizobium</taxon>
    </lineage>
</organism>
<dbReference type="Gene3D" id="2.40.160.20">
    <property type="match status" value="1"/>
</dbReference>
<accession>A0A0R3C0X6</accession>
<comment type="similarity">
    <text evidence="1">Belongs to the Omp25/RopB family.</text>
</comment>
<sequence>GGGYGLWNQENTTFIDGPPRTRFSDTSTTGGRGFFGTVQGGCDYQFAAAGAGFVVGAFGDYDFSSLKGVLSPPRFGIVGEEKMSSAWAGGGRLGWLATPNLLTYFSVGYTESNFDRTDFTINAIPAGVPANVYMDKRTYRGWFIGAGEEYALKVLPGLFWKTEYRFSEFDVGTNPIRDTATGLPIGTSIDSEKWVHAVRSQLVYRFNWGGGPVVAKY</sequence>
<dbReference type="InterPro" id="IPR051692">
    <property type="entry name" value="OMP-like"/>
</dbReference>
<feature type="non-terminal residue" evidence="2">
    <location>
        <position position="1"/>
    </location>
</feature>
<dbReference type="PANTHER" id="PTHR34001">
    <property type="entry name" value="BLL7405 PROTEIN"/>
    <property type="match status" value="1"/>
</dbReference>
<proteinExistence type="inferred from homology"/>
<evidence type="ECO:0000313" key="3">
    <source>
        <dbReference type="Proteomes" id="UP000051380"/>
    </source>
</evidence>
<dbReference type="EMBL" id="LJYF01000033">
    <property type="protein sequence ID" value="KRP91303.1"/>
    <property type="molecule type" value="Genomic_DNA"/>
</dbReference>
<name>A0A0R3C0X6_9BRAD</name>
<protein>
    <recommendedName>
        <fullName evidence="4">Outer membrane immunogenic protein</fullName>
    </recommendedName>
</protein>
<evidence type="ECO:0008006" key="4">
    <source>
        <dbReference type="Google" id="ProtNLM"/>
    </source>
</evidence>
<dbReference type="InterPro" id="IPR011250">
    <property type="entry name" value="OMP/PagP_B-barrel"/>
</dbReference>
<comment type="caution">
    <text evidence="2">The sequence shown here is derived from an EMBL/GenBank/DDBJ whole genome shotgun (WGS) entry which is preliminary data.</text>
</comment>
<dbReference type="STRING" id="108015.GA0061099_1005531"/>
<dbReference type="PANTHER" id="PTHR34001:SF3">
    <property type="entry name" value="BLL7405 PROTEIN"/>
    <property type="match status" value="1"/>
</dbReference>
<gene>
    <name evidence="2" type="ORF">AOQ72_32850</name>
</gene>
<dbReference type="RefSeq" id="WP_057029455.1">
    <property type="nucleotide sequence ID" value="NZ_LJYF01000033.1"/>
</dbReference>